<feature type="binding site" evidence="10">
    <location>
        <position position="573"/>
    </location>
    <ligand>
        <name>substrate</name>
    </ligand>
</feature>
<protein>
    <recommendedName>
        <fullName evidence="10">Molybdopterin synthase catalytic subunit</fullName>
        <ecNumber evidence="10">2.8.1.12</ecNumber>
    </recommendedName>
    <alternativeName>
        <fullName evidence="10">Common component for nitrate reductase and xanthine dehydrogenase protein H</fullName>
    </alternativeName>
    <alternativeName>
        <fullName evidence="10">Molybdenum cofactor synthesis protein 2 large subunit</fullName>
    </alternativeName>
    <alternativeName>
        <fullName evidence="10">Molybdenum cofactor synthesis protein 2B</fullName>
        <shortName evidence="10">MOCS2B</shortName>
    </alternativeName>
</protein>
<comment type="pathway">
    <text evidence="10">Cofactor biosynthesis; molybdopterin biosynthesis.</text>
</comment>
<dbReference type="PANTHER" id="PTHR46471">
    <property type="entry name" value="CHITIN DEACETYLASE"/>
    <property type="match status" value="1"/>
</dbReference>
<evidence type="ECO:0000256" key="1">
    <source>
        <dbReference type="ARBA" id="ARBA00001941"/>
    </source>
</evidence>
<evidence type="ECO:0000256" key="6">
    <source>
        <dbReference type="ARBA" id="ARBA00022801"/>
    </source>
</evidence>
<feature type="binding site" evidence="10">
    <location>
        <begin position="580"/>
        <end position="582"/>
    </location>
    <ligand>
        <name>substrate</name>
    </ligand>
</feature>
<evidence type="ECO:0000256" key="10">
    <source>
        <dbReference type="HAMAP-Rule" id="MF_03052"/>
    </source>
</evidence>
<comment type="similarity">
    <text evidence="10">Belongs to the MoaE family. MOCS2B subfamily.</text>
</comment>
<dbReference type="InterPro" id="IPR011330">
    <property type="entry name" value="Glyco_hydro/deAcase_b/a-brl"/>
</dbReference>
<feature type="region of interest" description="Disordered" evidence="11">
    <location>
        <begin position="423"/>
        <end position="447"/>
    </location>
</feature>
<evidence type="ECO:0000256" key="9">
    <source>
        <dbReference type="ARBA" id="ARBA00023285"/>
    </source>
</evidence>
<dbReference type="CDD" id="cd00756">
    <property type="entry name" value="MoaE"/>
    <property type="match status" value="1"/>
</dbReference>
<feature type="compositionally biased region" description="Basic and acidic residues" evidence="11">
    <location>
        <begin position="423"/>
        <end position="435"/>
    </location>
</feature>
<keyword evidence="15" id="KW-1185">Reference proteome</keyword>
<comment type="cofactor">
    <cofactor evidence="1">
        <name>Co(2+)</name>
        <dbReference type="ChEBI" id="CHEBI:48828"/>
    </cofactor>
</comment>
<evidence type="ECO:0000256" key="8">
    <source>
        <dbReference type="ARBA" id="ARBA00023277"/>
    </source>
</evidence>
<proteinExistence type="inferred from homology"/>
<dbReference type="GO" id="GO:0005975">
    <property type="term" value="P:carbohydrate metabolic process"/>
    <property type="evidence" value="ECO:0007669"/>
    <property type="project" value="InterPro"/>
</dbReference>
<dbReference type="PhylomeDB" id="B8MMH0"/>
<evidence type="ECO:0000256" key="11">
    <source>
        <dbReference type="SAM" id="MobiDB-lite"/>
    </source>
</evidence>
<dbReference type="STRING" id="441959.B8MMH0"/>
<dbReference type="GeneID" id="8105417"/>
<dbReference type="InterPro" id="IPR002509">
    <property type="entry name" value="NODB_dom"/>
</dbReference>
<evidence type="ECO:0000256" key="2">
    <source>
        <dbReference type="ARBA" id="ARBA00022490"/>
    </source>
</evidence>
<dbReference type="InterPro" id="IPR036563">
    <property type="entry name" value="MoaE_sf"/>
</dbReference>
<dbReference type="GO" id="GO:1990140">
    <property type="term" value="C:molybdopterin synthase complex"/>
    <property type="evidence" value="ECO:0007669"/>
    <property type="project" value="UniProtKB-UniRule"/>
</dbReference>
<dbReference type="GO" id="GO:0016810">
    <property type="term" value="F:hydrolase activity, acting on carbon-nitrogen (but not peptide) bonds"/>
    <property type="evidence" value="ECO:0007669"/>
    <property type="project" value="InterPro"/>
</dbReference>
<sequence>MKLFTLLIYYILLIIIPTNAMMSLRKRPRGFVIDDFCKRSVNKLRSWHGPGENLKVEYDQNDDDDDECLVRLFPSNPDHNYHTQFSYSCFDLSRHRKMFLHVKYSGSDAFTISLYQNNGACNPFRAPFPGTMDSVEASRYTTDGGGDIYVPLSHFYIDLKRASSIAFHGFYKDEETVLHKVEIVKHLPRDVDVPRKLPTGSMVLTCKRPNSFAFGIDDGDPRLAQKVMEILDDEDIKVTFFVVGQGLRDPSTNLTEVYSEMIEKGHQVALHSDTHPRMEGLQTEDEIDDEITGGQHALKDLLGIESRYFRPPYGTIGARMRQRLAAHIDDPYIVNWSVDVEDWLWANTNEPWRQLKAFRRDIDRGGNLVVMHYLTWNTVKYFREFIRIAKHKGKKIMRIDQCMMDPDAPDLMSSSENQETKMLRTRPDAKPKNEESIMSPTTPKENYPQQIHLTSENIYLELTYSPLNTTRILAQINSPSAGANILFLGTTRDTFENRPVSQLSYTSYAPLALKTLTEIARATFRDHEGIKGVSISHRLGVVPVTEASIAIAVSAAHRGPAWRAGEEVLEKCKERLEVWKREEFVGERPEEGEWRANRDTDSRGRAVKSS</sequence>
<dbReference type="AlphaFoldDB" id="B8MMH0"/>
<dbReference type="GO" id="GO:0006777">
    <property type="term" value="P:Mo-molybdopterin cofactor biosynthetic process"/>
    <property type="evidence" value="ECO:0007669"/>
    <property type="project" value="UniProtKB-UniRule"/>
</dbReference>
<evidence type="ECO:0000313" key="14">
    <source>
        <dbReference type="EMBL" id="EED13724.1"/>
    </source>
</evidence>
<feature type="binding site" evidence="10">
    <location>
        <begin position="557"/>
        <end position="558"/>
    </location>
    <ligand>
        <name>substrate</name>
    </ligand>
</feature>
<comment type="function">
    <text evidence="10">Catalytic subunit of the molybdopterin synthase complex, a complex that catalyzes the conversion of precursor Z into molybdopterin. Acts by mediating the incorporation of 2 sulfur atoms from thiocarboxylated MOCS2A into precursor Z to generate a dithiolene group.</text>
</comment>
<comment type="catalytic activity">
    <reaction evidence="10">
        <text>2 [molybdopterin-synthase sulfur-carrier protein]-C-terminal-Gly-aminoethanethioate + cyclic pyranopterin phosphate + H2O = molybdopterin + 2 [molybdopterin-synthase sulfur-carrier protein]-C-terminal Gly-Gly + 2 H(+)</text>
        <dbReference type="Rhea" id="RHEA:26333"/>
        <dbReference type="Rhea" id="RHEA-COMP:12202"/>
        <dbReference type="Rhea" id="RHEA-COMP:19907"/>
        <dbReference type="ChEBI" id="CHEBI:15377"/>
        <dbReference type="ChEBI" id="CHEBI:15378"/>
        <dbReference type="ChEBI" id="CHEBI:58698"/>
        <dbReference type="ChEBI" id="CHEBI:59648"/>
        <dbReference type="ChEBI" id="CHEBI:90778"/>
        <dbReference type="ChEBI" id="CHEBI:232372"/>
        <dbReference type="EC" id="2.8.1.12"/>
    </reaction>
</comment>
<name>B8MMH0_TALSN</name>
<comment type="subcellular location">
    <subcellularLocation>
        <location evidence="10">Cytoplasm</location>
    </subcellularLocation>
</comment>
<dbReference type="Gene3D" id="3.20.20.370">
    <property type="entry name" value="Glycoside hydrolase/deacetylase"/>
    <property type="match status" value="1"/>
</dbReference>
<gene>
    <name evidence="10" type="primary">cnxH</name>
    <name evidence="14" type="ORF">TSTA_099740</name>
</gene>
<feature type="compositionally biased region" description="Basic and acidic residues" evidence="11">
    <location>
        <begin position="586"/>
        <end position="604"/>
    </location>
</feature>
<keyword evidence="7 10" id="KW-0501">Molybdenum cofactor biosynthesis</keyword>
<dbReference type="eggNOG" id="KOG3307">
    <property type="taxonomic scope" value="Eukaryota"/>
</dbReference>
<evidence type="ECO:0000256" key="12">
    <source>
        <dbReference type="SAM" id="SignalP"/>
    </source>
</evidence>
<evidence type="ECO:0000256" key="7">
    <source>
        <dbReference type="ARBA" id="ARBA00023150"/>
    </source>
</evidence>
<dbReference type="PROSITE" id="PS51677">
    <property type="entry name" value="NODB"/>
    <property type="match status" value="1"/>
</dbReference>
<dbReference type="VEuPathDB" id="FungiDB:TSTA_099740"/>
<dbReference type="Pfam" id="PF01522">
    <property type="entry name" value="Polysacc_deac_1"/>
    <property type="match status" value="1"/>
</dbReference>
<evidence type="ECO:0000256" key="4">
    <source>
        <dbReference type="ARBA" id="ARBA00022723"/>
    </source>
</evidence>
<feature type="chain" id="PRO_5002875218" description="Molybdopterin synthase catalytic subunit" evidence="12">
    <location>
        <begin position="21"/>
        <end position="610"/>
    </location>
</feature>
<feature type="domain" description="NodB homology" evidence="13">
    <location>
        <begin position="210"/>
        <end position="397"/>
    </location>
</feature>
<feature type="region of interest" description="Disordered" evidence="11">
    <location>
        <begin position="586"/>
        <end position="610"/>
    </location>
</feature>
<keyword evidence="9" id="KW-0170">Cobalt</keyword>
<dbReference type="HAMAP" id="MF_03052">
    <property type="entry name" value="MOC2B"/>
    <property type="match status" value="1"/>
</dbReference>
<dbReference type="InterPro" id="IPR003448">
    <property type="entry name" value="Mopterin_biosynth_MoaE"/>
</dbReference>
<evidence type="ECO:0000256" key="3">
    <source>
        <dbReference type="ARBA" id="ARBA00022679"/>
    </source>
</evidence>
<dbReference type="InterPro" id="IPR028888">
    <property type="entry name" value="MOCS2B_euk"/>
</dbReference>
<dbReference type="Proteomes" id="UP000001745">
    <property type="component" value="Unassembled WGS sequence"/>
</dbReference>
<dbReference type="GO" id="GO:0046872">
    <property type="term" value="F:metal ion binding"/>
    <property type="evidence" value="ECO:0007669"/>
    <property type="project" value="UniProtKB-KW"/>
</dbReference>
<organism evidence="14 15">
    <name type="scientific">Talaromyces stipitatus (strain ATCC 10500 / CBS 375.48 / QM 6759 / NRRL 1006)</name>
    <name type="common">Penicillium stipitatum</name>
    <dbReference type="NCBI Taxonomy" id="441959"/>
    <lineage>
        <taxon>Eukaryota</taxon>
        <taxon>Fungi</taxon>
        <taxon>Dikarya</taxon>
        <taxon>Ascomycota</taxon>
        <taxon>Pezizomycotina</taxon>
        <taxon>Eurotiomycetes</taxon>
        <taxon>Eurotiomycetidae</taxon>
        <taxon>Eurotiales</taxon>
        <taxon>Trichocomaceae</taxon>
        <taxon>Talaromyces</taxon>
        <taxon>Talaromyces sect. Talaromyces</taxon>
    </lineage>
</organism>
<comment type="subunit">
    <text evidence="10">Heterotetramer; composed of 2 small (MOCS2A) and 2 large (MOCS2B) subunits.</text>
</comment>
<keyword evidence="6" id="KW-0378">Hydrolase</keyword>
<dbReference type="UniPathway" id="UPA00344"/>
<dbReference type="OrthoDB" id="2128708at2759"/>
<dbReference type="HOGENOM" id="CLU_406578_0_0_1"/>
<keyword evidence="5 12" id="KW-0732">Signal</keyword>
<dbReference type="GO" id="GO:0030366">
    <property type="term" value="F:molybdopterin synthase activity"/>
    <property type="evidence" value="ECO:0007669"/>
    <property type="project" value="UniProtKB-UniRule"/>
</dbReference>
<dbReference type="CDD" id="cd10917">
    <property type="entry name" value="CE4_NodB_like_6s_7s"/>
    <property type="match status" value="1"/>
</dbReference>
<dbReference type="Gene3D" id="3.90.1170.40">
    <property type="entry name" value="Molybdopterin biosynthesis MoaE subunit"/>
    <property type="match status" value="1"/>
</dbReference>
<dbReference type="SUPFAM" id="SSF54690">
    <property type="entry name" value="Molybdopterin synthase subunit MoaE"/>
    <property type="match status" value="1"/>
</dbReference>
<dbReference type="Pfam" id="PF02391">
    <property type="entry name" value="MoaE"/>
    <property type="match status" value="1"/>
</dbReference>
<dbReference type="PANTHER" id="PTHR46471:SF6">
    <property type="entry name" value="GLYCOSYL HYDROLASE"/>
    <property type="match status" value="1"/>
</dbReference>
<evidence type="ECO:0000313" key="15">
    <source>
        <dbReference type="Proteomes" id="UP000001745"/>
    </source>
</evidence>
<dbReference type="EMBL" id="EQ962658">
    <property type="protein sequence ID" value="EED13724.1"/>
    <property type="molecule type" value="Genomic_DNA"/>
</dbReference>
<keyword evidence="3 10" id="KW-0808">Transferase</keyword>
<dbReference type="EC" id="2.8.1.12" evidence="10"/>
<accession>B8MMH0</accession>
<evidence type="ECO:0000259" key="13">
    <source>
        <dbReference type="PROSITE" id="PS51677"/>
    </source>
</evidence>
<dbReference type="InParanoid" id="B8MMH0"/>
<dbReference type="RefSeq" id="XP_002485962.1">
    <property type="nucleotide sequence ID" value="XM_002485917.1"/>
</dbReference>
<feature type="signal peptide" evidence="12">
    <location>
        <begin position="1"/>
        <end position="20"/>
    </location>
</feature>
<feature type="compositionally biased region" description="Polar residues" evidence="11">
    <location>
        <begin position="436"/>
        <end position="447"/>
    </location>
</feature>
<keyword evidence="2 10" id="KW-0963">Cytoplasm</keyword>
<keyword evidence="4" id="KW-0479">Metal-binding</keyword>
<keyword evidence="8" id="KW-0119">Carbohydrate metabolism</keyword>
<evidence type="ECO:0000256" key="5">
    <source>
        <dbReference type="ARBA" id="ARBA00022729"/>
    </source>
</evidence>
<reference evidence="15" key="1">
    <citation type="journal article" date="2015" name="Genome Announc.">
        <title>Genome sequence of the AIDS-associated pathogen Penicillium marneffei (ATCC18224) and its near taxonomic relative Talaromyces stipitatus (ATCC10500).</title>
        <authorList>
            <person name="Nierman W.C."/>
            <person name="Fedorova-Abrams N.D."/>
            <person name="Andrianopoulos A."/>
        </authorList>
    </citation>
    <scope>NUCLEOTIDE SEQUENCE [LARGE SCALE GENOMIC DNA]</scope>
    <source>
        <strain evidence="15">ATCC 10500 / CBS 375.48 / QM 6759 / NRRL 1006</strain>
    </source>
</reference>
<dbReference type="SUPFAM" id="SSF88713">
    <property type="entry name" value="Glycoside hydrolase/deacetylase"/>
    <property type="match status" value="1"/>
</dbReference>